<reference evidence="13" key="1">
    <citation type="journal article" date="2012" name="MBio">
        <title>Comparative genome analysis of Trichophyton rubrum and related dermatophytes reveals candidate genes involved in infection.</title>
        <authorList>
            <person name="Martinez D.A."/>
            <person name="Oliver B.G."/>
            <person name="Graeser Y."/>
            <person name="Goldberg J.M."/>
            <person name="Li W."/>
            <person name="Martinez-Rossi N.M."/>
            <person name="Monod M."/>
            <person name="Shelest E."/>
            <person name="Barton R.C."/>
            <person name="Birch E."/>
            <person name="Brakhage A.A."/>
            <person name="Chen Z."/>
            <person name="Gurr S.J."/>
            <person name="Heiman D."/>
            <person name="Heitman J."/>
            <person name="Kosti I."/>
            <person name="Rossi A."/>
            <person name="Saif S."/>
            <person name="Samalova M."/>
            <person name="Saunders C.W."/>
            <person name="Shea T."/>
            <person name="Summerbell R.C."/>
            <person name="Xu J."/>
            <person name="Young S."/>
            <person name="Zeng Q."/>
            <person name="Birren B.W."/>
            <person name="Cuomo C.A."/>
            <person name="White T.C."/>
        </authorList>
    </citation>
    <scope>NUCLEOTIDE SEQUENCE [LARGE SCALE GENOMIC DNA]</scope>
    <source>
        <strain evidence="13">ATCC MYA-4604 / CBS 118893</strain>
    </source>
</reference>
<evidence type="ECO:0000256" key="9">
    <source>
        <dbReference type="ARBA" id="ARBA00023136"/>
    </source>
</evidence>
<dbReference type="SUPFAM" id="SSF103506">
    <property type="entry name" value="Mitochondrial carrier"/>
    <property type="match status" value="1"/>
</dbReference>
<dbReference type="InterPro" id="IPR023395">
    <property type="entry name" value="MCP_dom_sf"/>
</dbReference>
<dbReference type="FunFam" id="1.50.40.10:FF:000076">
    <property type="entry name" value="Mitochondrial phosphate carrier protein 2"/>
    <property type="match status" value="1"/>
</dbReference>
<name>E5QZG3_ARTGP</name>
<dbReference type="STRING" id="535722.E5QZG3"/>
<dbReference type="GO" id="GO:0005315">
    <property type="term" value="F:phosphate transmembrane transporter activity"/>
    <property type="evidence" value="ECO:0007669"/>
    <property type="project" value="InterPro"/>
</dbReference>
<organism evidence="13">
    <name type="scientific">Arthroderma gypseum (strain ATCC MYA-4604 / CBS 118893)</name>
    <name type="common">Microsporum gypseum</name>
    <dbReference type="NCBI Taxonomy" id="535722"/>
    <lineage>
        <taxon>Eukaryota</taxon>
        <taxon>Fungi</taxon>
        <taxon>Dikarya</taxon>
        <taxon>Ascomycota</taxon>
        <taxon>Pezizomycotina</taxon>
        <taxon>Eurotiomycetes</taxon>
        <taxon>Eurotiomycetidae</taxon>
        <taxon>Onygenales</taxon>
        <taxon>Arthrodermataceae</taxon>
        <taxon>Nannizzia</taxon>
    </lineage>
</organism>
<dbReference type="Gene3D" id="1.50.40.10">
    <property type="entry name" value="Mitochondrial carrier domain"/>
    <property type="match status" value="2"/>
</dbReference>
<dbReference type="EMBL" id="DS989822">
    <property type="protein sequence ID" value="EFQ98968.1"/>
    <property type="molecule type" value="Genomic_DNA"/>
</dbReference>
<dbReference type="OrthoDB" id="427452at2759"/>
<protein>
    <submittedName>
        <fullName evidence="12">Mitochondrial phosphate carrier protein 2</fullName>
    </submittedName>
</protein>
<dbReference type="Pfam" id="PF00153">
    <property type="entry name" value="Mito_carr"/>
    <property type="match status" value="3"/>
</dbReference>
<dbReference type="RefSeq" id="XP_003177920.1">
    <property type="nucleotide sequence ID" value="XM_003177872.1"/>
</dbReference>
<keyword evidence="7" id="KW-1133">Transmembrane helix</keyword>
<comment type="subcellular location">
    <subcellularLocation>
        <location evidence="1">Mitochondrion inner membrane</location>
        <topology evidence="1">Multi-pass membrane protein</topology>
    </subcellularLocation>
</comment>
<evidence type="ECO:0000313" key="13">
    <source>
        <dbReference type="Proteomes" id="UP000002669"/>
    </source>
</evidence>
<dbReference type="InterPro" id="IPR018108">
    <property type="entry name" value="MCP_transmembrane"/>
</dbReference>
<evidence type="ECO:0000256" key="4">
    <source>
        <dbReference type="ARBA" id="ARBA00022692"/>
    </source>
</evidence>
<feature type="repeat" description="Solcar" evidence="10">
    <location>
        <begin position="163"/>
        <end position="243"/>
    </location>
</feature>
<dbReference type="InterPro" id="IPR044677">
    <property type="entry name" value="SLC25A3/Pic2/Mir1-like"/>
</dbReference>
<dbReference type="PANTHER" id="PTHR45671">
    <property type="entry name" value="SOLUTE CARRIER FAMILY 25 (MITOCHONDRIAL CARRIER PHOSPHATE CARRIER), MEMBER 3, LIKE-RELATED-RELATED"/>
    <property type="match status" value="1"/>
</dbReference>
<dbReference type="AlphaFoldDB" id="E5QZG3"/>
<dbReference type="InParanoid" id="E5QZG3"/>
<feature type="repeat" description="Solcar" evidence="10">
    <location>
        <begin position="77"/>
        <end position="161"/>
    </location>
</feature>
<keyword evidence="6" id="KW-0999">Mitochondrion inner membrane</keyword>
<dbReference type="OMA" id="YKGAIWL"/>
<comment type="similarity">
    <text evidence="2 11">Belongs to the mitochondrial carrier (TC 2.A.29) family.</text>
</comment>
<feature type="repeat" description="Solcar" evidence="10">
    <location>
        <begin position="259"/>
        <end position="343"/>
    </location>
</feature>
<evidence type="ECO:0000256" key="6">
    <source>
        <dbReference type="ARBA" id="ARBA00022792"/>
    </source>
</evidence>
<sequence>MPSLFPTGLLEAKVALHDPYLNHGACLGTSENLKRTPFPAWSVAEDFKKHTGPSQGTGNAAPSGRGPAGKIELYSGKYYAACITGGILACGLTHAAVTPMDLAKCRLQVDPTMYKGIIDAWGKIGRAEGIRGIFTGWGPTFFGYSAQGAFKYGGYEFFKKYYSDLLGEDIANAGGHRFILPQAVKVRMQTTIPPFARGTFTAISHVTAKEGVSGLYKGLYPLWGRQIPYTMMKFASFEKVVEMIYNYLPGQKSDYNKGAQTAVAFAGGYVAGILCAAVSHPADVMVSKLNANRLPGEGFGAAMGRIYKQIGFAGLWNGLPVRIVMVGTLTGLQWMIYDSFKIFMGLPTTGGPAPAKQTS</sequence>
<gene>
    <name evidence="12" type="ORF">MGYG_01980</name>
</gene>
<evidence type="ECO:0000256" key="8">
    <source>
        <dbReference type="ARBA" id="ARBA00023128"/>
    </source>
</evidence>
<dbReference type="VEuPathDB" id="FungiDB:MGYG_01980"/>
<evidence type="ECO:0000256" key="10">
    <source>
        <dbReference type="PROSITE-ProRule" id="PRU00282"/>
    </source>
</evidence>
<evidence type="ECO:0000313" key="12">
    <source>
        <dbReference type="EMBL" id="EFQ98968.1"/>
    </source>
</evidence>
<keyword evidence="13" id="KW-1185">Reference proteome</keyword>
<keyword evidence="3 11" id="KW-0813">Transport</keyword>
<dbReference type="eggNOG" id="KOG0767">
    <property type="taxonomic scope" value="Eukaryota"/>
</dbReference>
<keyword evidence="4 10" id="KW-0812">Transmembrane</keyword>
<dbReference type="GO" id="GO:1990547">
    <property type="term" value="P:mitochondrial phosphate ion transmembrane transport"/>
    <property type="evidence" value="ECO:0007669"/>
    <property type="project" value="InterPro"/>
</dbReference>
<evidence type="ECO:0000256" key="5">
    <source>
        <dbReference type="ARBA" id="ARBA00022737"/>
    </source>
</evidence>
<evidence type="ECO:0000256" key="2">
    <source>
        <dbReference type="ARBA" id="ARBA00006375"/>
    </source>
</evidence>
<dbReference type="Proteomes" id="UP000002669">
    <property type="component" value="Unassembled WGS sequence"/>
</dbReference>
<dbReference type="PROSITE" id="PS50920">
    <property type="entry name" value="SOLCAR"/>
    <property type="match status" value="3"/>
</dbReference>
<evidence type="ECO:0000256" key="3">
    <source>
        <dbReference type="ARBA" id="ARBA00022448"/>
    </source>
</evidence>
<keyword evidence="8" id="KW-0496">Mitochondrion</keyword>
<accession>E5QZG3</accession>
<dbReference type="FunCoup" id="E5QZG3">
    <property type="interactions" value="786"/>
</dbReference>
<proteinExistence type="inferred from homology"/>
<dbReference type="PANTHER" id="PTHR45671:SF10">
    <property type="entry name" value="SOLUTE CARRIER FAMILY 25 MEMBER 3"/>
    <property type="match status" value="1"/>
</dbReference>
<evidence type="ECO:0000256" key="1">
    <source>
        <dbReference type="ARBA" id="ARBA00004448"/>
    </source>
</evidence>
<keyword evidence="9 10" id="KW-0472">Membrane</keyword>
<dbReference type="HOGENOM" id="CLU_039456_2_0_1"/>
<dbReference type="GeneID" id="10033256"/>
<dbReference type="GO" id="GO:0005743">
    <property type="term" value="C:mitochondrial inner membrane"/>
    <property type="evidence" value="ECO:0007669"/>
    <property type="project" value="UniProtKB-SubCell"/>
</dbReference>
<evidence type="ECO:0000256" key="7">
    <source>
        <dbReference type="ARBA" id="ARBA00022989"/>
    </source>
</evidence>
<evidence type="ECO:0000256" key="11">
    <source>
        <dbReference type="RuleBase" id="RU000488"/>
    </source>
</evidence>
<keyword evidence="5" id="KW-0677">Repeat</keyword>